<protein>
    <submittedName>
        <fullName evidence="15">TonB-dependent receptor</fullName>
    </submittedName>
</protein>
<dbReference type="InterPro" id="IPR037066">
    <property type="entry name" value="Plug_dom_sf"/>
</dbReference>
<dbReference type="PANTHER" id="PTHR32552:SF81">
    <property type="entry name" value="TONB-DEPENDENT OUTER MEMBRANE RECEPTOR"/>
    <property type="match status" value="1"/>
</dbReference>
<feature type="domain" description="TonB-dependent receptor-like beta-barrel" evidence="13">
    <location>
        <begin position="464"/>
        <end position="819"/>
    </location>
</feature>
<dbReference type="SUPFAM" id="SSF56935">
    <property type="entry name" value="Porins"/>
    <property type="match status" value="1"/>
</dbReference>
<dbReference type="InterPro" id="IPR023997">
    <property type="entry name" value="TonB-dep_OMP_SusC/RagA_CS"/>
</dbReference>
<dbReference type="InterPro" id="IPR023996">
    <property type="entry name" value="TonB-dep_OMP_SusC/RagA"/>
</dbReference>
<dbReference type="InterPro" id="IPR036942">
    <property type="entry name" value="Beta-barrel_TonB_sf"/>
</dbReference>
<dbReference type="Pfam" id="PF07715">
    <property type="entry name" value="Plug"/>
    <property type="match status" value="1"/>
</dbReference>
<keyword evidence="2 11" id="KW-0813">Transport</keyword>
<dbReference type="Gene3D" id="2.170.130.10">
    <property type="entry name" value="TonB-dependent receptor, plug domain"/>
    <property type="match status" value="1"/>
</dbReference>
<dbReference type="RefSeq" id="WP_123120757.1">
    <property type="nucleotide sequence ID" value="NZ_RJJR01000008.1"/>
</dbReference>
<evidence type="ECO:0000256" key="12">
    <source>
        <dbReference type="RuleBase" id="RU003357"/>
    </source>
</evidence>
<organism evidence="15 16">
    <name type="scientific">Hanamia caeni</name>
    <dbReference type="NCBI Taxonomy" id="2294116"/>
    <lineage>
        <taxon>Bacteria</taxon>
        <taxon>Pseudomonadati</taxon>
        <taxon>Bacteroidota</taxon>
        <taxon>Chitinophagia</taxon>
        <taxon>Chitinophagales</taxon>
        <taxon>Chitinophagaceae</taxon>
        <taxon>Hanamia</taxon>
    </lineage>
</organism>
<evidence type="ECO:0000313" key="15">
    <source>
        <dbReference type="EMBL" id="RNI36204.1"/>
    </source>
</evidence>
<comment type="subcellular location">
    <subcellularLocation>
        <location evidence="1 11">Cell outer membrane</location>
        <topology evidence="1 11">Multi-pass membrane protein</topology>
    </subcellularLocation>
</comment>
<keyword evidence="8 12" id="KW-0798">TonB box</keyword>
<dbReference type="Pfam" id="PF00593">
    <property type="entry name" value="TonB_dep_Rec_b-barrel"/>
    <property type="match status" value="1"/>
</dbReference>
<gene>
    <name evidence="15" type="ORF">EFY79_11010</name>
</gene>
<dbReference type="GO" id="GO:0006826">
    <property type="term" value="P:iron ion transport"/>
    <property type="evidence" value="ECO:0007669"/>
    <property type="project" value="UniProtKB-KW"/>
</dbReference>
<proteinExistence type="inferred from homology"/>
<dbReference type="NCBIfam" id="TIGR04056">
    <property type="entry name" value="OMP_RagA_SusC"/>
    <property type="match status" value="1"/>
</dbReference>
<dbReference type="AlphaFoldDB" id="A0A3M9NEJ3"/>
<comment type="similarity">
    <text evidence="11 12">Belongs to the TonB-dependent receptor family.</text>
</comment>
<evidence type="ECO:0000256" key="2">
    <source>
        <dbReference type="ARBA" id="ARBA00022448"/>
    </source>
</evidence>
<keyword evidence="4" id="KW-0410">Iron transport</keyword>
<keyword evidence="9 11" id="KW-0472">Membrane</keyword>
<name>A0A3M9NEJ3_9BACT</name>
<dbReference type="EMBL" id="RJJR01000008">
    <property type="protein sequence ID" value="RNI36204.1"/>
    <property type="molecule type" value="Genomic_DNA"/>
</dbReference>
<dbReference type="InterPro" id="IPR008969">
    <property type="entry name" value="CarboxyPept-like_regulatory"/>
</dbReference>
<evidence type="ECO:0000256" key="1">
    <source>
        <dbReference type="ARBA" id="ARBA00004571"/>
    </source>
</evidence>
<evidence type="ECO:0000256" key="6">
    <source>
        <dbReference type="ARBA" id="ARBA00023004"/>
    </source>
</evidence>
<dbReference type="PROSITE" id="PS52016">
    <property type="entry name" value="TONB_DEPENDENT_REC_3"/>
    <property type="match status" value="1"/>
</dbReference>
<dbReference type="InterPro" id="IPR012910">
    <property type="entry name" value="Plug_dom"/>
</dbReference>
<evidence type="ECO:0000256" key="7">
    <source>
        <dbReference type="ARBA" id="ARBA00023065"/>
    </source>
</evidence>
<keyword evidence="7" id="KW-0406">Ion transport</keyword>
<dbReference type="InterPro" id="IPR039426">
    <property type="entry name" value="TonB-dep_rcpt-like"/>
</dbReference>
<keyword evidence="16" id="KW-1185">Reference proteome</keyword>
<evidence type="ECO:0000256" key="11">
    <source>
        <dbReference type="PROSITE-ProRule" id="PRU01360"/>
    </source>
</evidence>
<evidence type="ECO:0000259" key="13">
    <source>
        <dbReference type="Pfam" id="PF00593"/>
    </source>
</evidence>
<dbReference type="OrthoDB" id="9768177at2"/>
<evidence type="ECO:0000256" key="4">
    <source>
        <dbReference type="ARBA" id="ARBA00022496"/>
    </source>
</evidence>
<dbReference type="Pfam" id="PF13715">
    <property type="entry name" value="CarbopepD_reg_2"/>
    <property type="match status" value="1"/>
</dbReference>
<evidence type="ECO:0000256" key="8">
    <source>
        <dbReference type="ARBA" id="ARBA00023077"/>
    </source>
</evidence>
<evidence type="ECO:0000259" key="14">
    <source>
        <dbReference type="Pfam" id="PF07715"/>
    </source>
</evidence>
<dbReference type="SUPFAM" id="SSF49464">
    <property type="entry name" value="Carboxypeptidase regulatory domain-like"/>
    <property type="match status" value="1"/>
</dbReference>
<accession>A0A3M9NEJ3</accession>
<dbReference type="Proteomes" id="UP000267223">
    <property type="component" value="Unassembled WGS sequence"/>
</dbReference>
<keyword evidence="6" id="KW-0408">Iron</keyword>
<keyword evidence="5 11" id="KW-0812">Transmembrane</keyword>
<dbReference type="GO" id="GO:0009279">
    <property type="term" value="C:cell outer membrane"/>
    <property type="evidence" value="ECO:0007669"/>
    <property type="project" value="UniProtKB-SubCell"/>
</dbReference>
<keyword evidence="10 11" id="KW-0998">Cell outer membrane</keyword>
<sequence length="1073" mass="118142">MKNWYLPFKCIRETNKPFKRIKGGVWLFLFLCLAFQLPASARELAPAKTSDLKIVITGTVMNAKGTPLAGVTILVKGTNKGTSTDESGNFSIDAAANSTLEVSFVGYASQEVKVNNQTNLSIVLIQSNSELNEVVVIGYGTAKRKDLTGAVTSISSERLADKPVANLGQALQNKVAGVQVIQNGAGIPGGQPMIRIRGTNSINSNNDPLFVVDGIVGVSNPLSTLNPQDIASLDVLKDASATAIYGARGANGVIIITTKRGTIGKPQFDYNGSVSLGTLQRHLYTLTAPELMYVYMQAMANGNKYGKINAGKDFRPSGSGQSFSEMPWLFKKTGGKDSYIVPLQGKDGNYYEPIYKTDWESLIFRNSISTDHTVDIRGGNETAKYSVSLGYSDQNGLMRESYFRRYTGRLTSDIKILDWLNISTTLGFAKSKATDDGNITRSTAEVWSILPVKYPNDPALGSYAGRWGTNGDFNVGEQWYNILYRRNKEYGDRNVGQATGSLTATATITKDLTFKSDFSIDYNQYKNNNYYGQLYGHTGDARITNDNTFYWQNENYFNYNKQIGSDHNISAVLGLSWSQFTNNHSYMRNTNFLSDFYGWSNIAAGAATRPEVQSGDGLSALNSYFGRINYSYKGKYLLTVTGREDGSSKFGANNKYGFFPSAGIAWRVSQENFMQNVNFISNLKLRGSYGRTGNQEIGSYVTQSYISTANVILNGASNTGLYPSSVGNPDLKWETTEQYDAGIEFGLLNNRINVDFDYYHKLTSNMLLDVNLPYSTSTGTVKQNYGKVQNEGIEFTINSENVSNHNFRWNTTLTATNNVNKVVQLGPTGAPIYSETGAGNGTSALIIGKPIGSFFGLTRLGVYSTEETSLAARYGLHPGDLKYLDRNDDGKIDLLTDGSVIGNAFPHWIIGFNNTFNYKNFDASLDIQIVEGVTKAFVHESAEDRQLVSGGLNSTLDAWRPDHQNTQVAQMRPGNGGAYYQSYPDTHEMYDASFIRGSNATIGYSFSNNVIQRLGFSRFRVYLNAQNFFLRTKAAGYDPEGSSLDKQFALVPNTDKYQYPVPSVYSFGVNVSF</sequence>
<evidence type="ECO:0000256" key="9">
    <source>
        <dbReference type="ARBA" id="ARBA00023136"/>
    </source>
</evidence>
<dbReference type="Gene3D" id="2.60.40.1120">
    <property type="entry name" value="Carboxypeptidase-like, regulatory domain"/>
    <property type="match status" value="1"/>
</dbReference>
<feature type="domain" description="TonB-dependent receptor plug" evidence="14">
    <location>
        <begin position="144"/>
        <end position="253"/>
    </location>
</feature>
<dbReference type="InterPro" id="IPR000531">
    <property type="entry name" value="Beta-barrel_TonB"/>
</dbReference>
<evidence type="ECO:0000256" key="5">
    <source>
        <dbReference type="ARBA" id="ARBA00022692"/>
    </source>
</evidence>
<evidence type="ECO:0000256" key="3">
    <source>
        <dbReference type="ARBA" id="ARBA00022452"/>
    </source>
</evidence>
<comment type="caution">
    <text evidence="15">The sequence shown here is derived from an EMBL/GenBank/DDBJ whole genome shotgun (WGS) entry which is preliminary data.</text>
</comment>
<keyword evidence="3 11" id="KW-1134">Transmembrane beta strand</keyword>
<dbReference type="PANTHER" id="PTHR32552">
    <property type="entry name" value="FERRICHROME IRON RECEPTOR-RELATED"/>
    <property type="match status" value="1"/>
</dbReference>
<keyword evidence="15" id="KW-0675">Receptor</keyword>
<evidence type="ECO:0000256" key="10">
    <source>
        <dbReference type="ARBA" id="ARBA00023237"/>
    </source>
</evidence>
<dbReference type="NCBIfam" id="TIGR04057">
    <property type="entry name" value="SusC_RagA_signa"/>
    <property type="match status" value="1"/>
</dbReference>
<reference evidence="15 16" key="1">
    <citation type="submission" date="2018-11" db="EMBL/GenBank/DDBJ databases">
        <title>Draft genome sequence of Ferruginibacter sp. BO-59.</title>
        <authorList>
            <person name="Im W.T."/>
        </authorList>
    </citation>
    <scope>NUCLEOTIDE SEQUENCE [LARGE SCALE GENOMIC DNA]</scope>
    <source>
        <strain evidence="15 16">BO-59</strain>
    </source>
</reference>
<evidence type="ECO:0000313" key="16">
    <source>
        <dbReference type="Proteomes" id="UP000267223"/>
    </source>
</evidence>
<dbReference type="Gene3D" id="2.40.170.20">
    <property type="entry name" value="TonB-dependent receptor, beta-barrel domain"/>
    <property type="match status" value="1"/>
</dbReference>